<dbReference type="AlphaFoldDB" id="A0A316WP32"/>
<comment type="caution">
    <text evidence="5">The sequence shown here is derived from an EMBL/GenBank/DDBJ whole genome shotgun (WGS) entry which is preliminary data.</text>
</comment>
<dbReference type="RefSeq" id="WP_109738293.1">
    <property type="nucleotide sequence ID" value="NZ_PPEG02000003.1"/>
</dbReference>
<dbReference type="Pfam" id="PF01420">
    <property type="entry name" value="Methylase_S"/>
    <property type="match status" value="2"/>
</dbReference>
<reference evidence="5 6" key="1">
    <citation type="submission" date="2018-04" db="EMBL/GenBank/DDBJ databases">
        <title>Chryseobacterium oncorhynchi 701B-08T from rainbow trout, and Chryseobacterium viscerum 687B-08T from diseased fish.</title>
        <authorList>
            <person name="Jeong J.-J."/>
            <person name="Lee Y.J."/>
            <person name="Pathiraja D."/>
            <person name="Park B."/>
            <person name="Choi I.-G."/>
            <person name="Kim K.D."/>
        </authorList>
    </citation>
    <scope>NUCLEOTIDE SEQUENCE [LARGE SCALE GENOMIC DNA]</scope>
    <source>
        <strain evidence="5 6">687B-08</strain>
    </source>
</reference>
<dbReference type="InterPro" id="IPR000055">
    <property type="entry name" value="Restrct_endonuc_typeI_TRD"/>
</dbReference>
<protein>
    <recommendedName>
        <fullName evidence="4">Type I restriction modification DNA specificity domain-containing protein</fullName>
    </recommendedName>
</protein>
<comment type="similarity">
    <text evidence="1">Belongs to the type-I restriction system S methylase family.</text>
</comment>
<accession>A0A316WP32</accession>
<dbReference type="Gene3D" id="1.10.287.1120">
    <property type="entry name" value="Bipartite methylase S protein"/>
    <property type="match status" value="1"/>
</dbReference>
<dbReference type="PANTHER" id="PTHR30408">
    <property type="entry name" value="TYPE-1 RESTRICTION ENZYME ECOKI SPECIFICITY PROTEIN"/>
    <property type="match status" value="1"/>
</dbReference>
<name>A0A316WP32_9FLAO</name>
<dbReference type="Gene3D" id="3.90.220.20">
    <property type="entry name" value="DNA methylase specificity domains"/>
    <property type="match status" value="2"/>
</dbReference>
<evidence type="ECO:0000313" key="6">
    <source>
        <dbReference type="Proteomes" id="UP000236413"/>
    </source>
</evidence>
<feature type="domain" description="Type I restriction modification DNA specificity" evidence="4">
    <location>
        <begin position="232"/>
        <end position="413"/>
    </location>
</feature>
<organism evidence="5 6">
    <name type="scientific">Chryseobacterium viscerum</name>
    <dbReference type="NCBI Taxonomy" id="1037377"/>
    <lineage>
        <taxon>Bacteria</taxon>
        <taxon>Pseudomonadati</taxon>
        <taxon>Bacteroidota</taxon>
        <taxon>Flavobacteriia</taxon>
        <taxon>Flavobacteriales</taxon>
        <taxon>Weeksellaceae</taxon>
        <taxon>Chryseobacterium group</taxon>
        <taxon>Chryseobacterium</taxon>
    </lineage>
</organism>
<dbReference type="PANTHER" id="PTHR30408:SF12">
    <property type="entry name" value="TYPE I RESTRICTION ENZYME MJAVIII SPECIFICITY SUBUNIT"/>
    <property type="match status" value="1"/>
</dbReference>
<gene>
    <name evidence="5" type="ORF">C1634_009300</name>
</gene>
<dbReference type="CDD" id="cd17278">
    <property type="entry name" value="RMtype1_S_LdeBORF1052P-TRD2-CR2"/>
    <property type="match status" value="1"/>
</dbReference>
<dbReference type="InterPro" id="IPR044946">
    <property type="entry name" value="Restrct_endonuc_typeI_TRD_sf"/>
</dbReference>
<dbReference type="Proteomes" id="UP000236413">
    <property type="component" value="Unassembled WGS sequence"/>
</dbReference>
<dbReference type="SUPFAM" id="SSF116734">
    <property type="entry name" value="DNA methylase specificity domain"/>
    <property type="match status" value="2"/>
</dbReference>
<evidence type="ECO:0000259" key="4">
    <source>
        <dbReference type="Pfam" id="PF01420"/>
    </source>
</evidence>
<dbReference type="REBASE" id="268253">
    <property type="entry name" value="S.Cvi687B0ORF9295P"/>
</dbReference>
<dbReference type="EMBL" id="PPEG02000003">
    <property type="protein sequence ID" value="PWN62957.1"/>
    <property type="molecule type" value="Genomic_DNA"/>
</dbReference>
<dbReference type="InterPro" id="IPR052021">
    <property type="entry name" value="Type-I_RS_S_subunit"/>
</dbReference>
<evidence type="ECO:0000256" key="1">
    <source>
        <dbReference type="ARBA" id="ARBA00010923"/>
    </source>
</evidence>
<dbReference type="GO" id="GO:0009307">
    <property type="term" value="P:DNA restriction-modification system"/>
    <property type="evidence" value="ECO:0007669"/>
    <property type="project" value="UniProtKB-KW"/>
</dbReference>
<sequence>MIKFNKISFQNDIPDTWSRIPLYELRNKKDRYGFTGGPFGSDLKSEHYTQSGVKILQLQNIGEGKFIDKGIVYTSEQKANELISCNIYPGEIILAKMAPVARCCKVPSTDERYVMCSDGIRLSVDTHRFDNEFVFQALNSKYFRDEAESKSTGTTRARIGLNELKQICLSVPNSVPEQQKIAEILSTVDEKIEVIDQQISETQELKKGLMQSLLTKGIGHTEFKESPLGMIPESWEVVKLNKIGSLSGGNAFKATAFNTEKIGLQVIRMSNIQPYGLALKKNPVFINSISDKESKFLLKKGDLLITLTGTIGKTDYGNLAYIEESNSMVLNQRVGRFEYNEKSFGKFLYYVFSSEYFRNNFFEQGKGGTGNQANVGKEGFESIQIVFPSKIEQKKIAEILNSVDDKLEVLSEKKTYYQELKQGLMQQLLTGKIRVKI</sequence>
<evidence type="ECO:0000313" key="5">
    <source>
        <dbReference type="EMBL" id="PWN62957.1"/>
    </source>
</evidence>
<keyword evidence="2" id="KW-0680">Restriction system</keyword>
<evidence type="ECO:0000256" key="2">
    <source>
        <dbReference type="ARBA" id="ARBA00022747"/>
    </source>
</evidence>
<feature type="domain" description="Type I restriction modification DNA specificity" evidence="4">
    <location>
        <begin position="65"/>
        <end position="200"/>
    </location>
</feature>
<keyword evidence="3" id="KW-0238">DNA-binding</keyword>
<evidence type="ECO:0000256" key="3">
    <source>
        <dbReference type="ARBA" id="ARBA00023125"/>
    </source>
</evidence>
<dbReference type="GO" id="GO:0003677">
    <property type="term" value="F:DNA binding"/>
    <property type="evidence" value="ECO:0007669"/>
    <property type="project" value="UniProtKB-KW"/>
</dbReference>
<proteinExistence type="inferred from homology"/>